<sequence>MADPRLAVACGIIVDVLGCHPKDVTGETPVGSLPQWDSIAHLSIVMAFEQRLERQFTAEDIGSLETVASFAALLPADDNEARGT</sequence>
<comment type="caution">
    <text evidence="1">The sequence shown here is derived from an EMBL/GenBank/DDBJ whole genome shotgun (WGS) entry which is preliminary data.</text>
</comment>
<dbReference type="Gene3D" id="1.10.1200.10">
    <property type="entry name" value="ACP-like"/>
    <property type="match status" value="1"/>
</dbReference>
<reference evidence="2" key="1">
    <citation type="journal article" date="2019" name="Int. J. Syst. Evol. Microbiol.">
        <title>The Global Catalogue of Microorganisms (GCM) 10K type strain sequencing project: providing services to taxonomists for standard genome sequencing and annotation.</title>
        <authorList>
            <consortium name="The Broad Institute Genomics Platform"/>
            <consortium name="The Broad Institute Genome Sequencing Center for Infectious Disease"/>
            <person name="Wu L."/>
            <person name="Ma J."/>
        </authorList>
    </citation>
    <scope>NUCLEOTIDE SEQUENCE [LARGE SCALE GENOMIC DNA]</scope>
    <source>
        <strain evidence="2">KCTC 52165</strain>
    </source>
</reference>
<protein>
    <submittedName>
        <fullName evidence="1">Acyl carrier protein</fullName>
    </submittedName>
</protein>
<dbReference type="RefSeq" id="WP_378218763.1">
    <property type="nucleotide sequence ID" value="NZ_JBHRTK010000004.1"/>
</dbReference>
<evidence type="ECO:0000313" key="2">
    <source>
        <dbReference type="Proteomes" id="UP001595583"/>
    </source>
</evidence>
<evidence type="ECO:0000313" key="1">
    <source>
        <dbReference type="EMBL" id="MFC3205360.1"/>
    </source>
</evidence>
<gene>
    <name evidence="1" type="ORF">ACFOHJ_03980</name>
</gene>
<accession>A0ABV7K7E6</accession>
<keyword evidence="2" id="KW-1185">Reference proteome</keyword>
<dbReference type="InterPro" id="IPR036736">
    <property type="entry name" value="ACP-like_sf"/>
</dbReference>
<name>A0ABV7K7E6_9HYPH</name>
<organism evidence="1 2">
    <name type="scientific">Aquamicrobium soli</name>
    <dbReference type="NCBI Taxonomy" id="1811518"/>
    <lineage>
        <taxon>Bacteria</taxon>
        <taxon>Pseudomonadati</taxon>
        <taxon>Pseudomonadota</taxon>
        <taxon>Alphaproteobacteria</taxon>
        <taxon>Hyphomicrobiales</taxon>
        <taxon>Phyllobacteriaceae</taxon>
        <taxon>Aquamicrobium</taxon>
    </lineage>
</organism>
<dbReference type="Proteomes" id="UP001595583">
    <property type="component" value="Unassembled WGS sequence"/>
</dbReference>
<proteinExistence type="predicted"/>
<dbReference type="SUPFAM" id="SSF47336">
    <property type="entry name" value="ACP-like"/>
    <property type="match status" value="1"/>
</dbReference>
<dbReference type="EMBL" id="JBHRTK010000004">
    <property type="protein sequence ID" value="MFC3205360.1"/>
    <property type="molecule type" value="Genomic_DNA"/>
</dbReference>